<dbReference type="AlphaFoldDB" id="A0A3P6SJR7"/>
<sequence length="160" mass="17969">MLFIFAKYPALITAMVALWCITGRGQDMKKTKTENAAYYISLIMAFVVLLSQLPASIQHHYSLKRVKMLSYFCHGSMVFTSLLALLVILFASLNFKEYTGKGNETTKECKYTEQCYTYSERVAYLGTLVGCSVVIISFAIDTFVYGGFGKPLTLLFAVKQ</sequence>
<dbReference type="Proteomes" id="UP000271889">
    <property type="component" value="Unassembled WGS sequence"/>
</dbReference>
<keyword evidence="1" id="KW-0472">Membrane</keyword>
<protein>
    <recommendedName>
        <fullName evidence="4">MARVEL domain-containing protein</fullName>
    </recommendedName>
</protein>
<accession>A0A3P6SJR7</accession>
<dbReference type="EMBL" id="UYRV01006857">
    <property type="protein sequence ID" value="VDK54068.1"/>
    <property type="molecule type" value="Genomic_DNA"/>
</dbReference>
<keyword evidence="1" id="KW-1133">Transmembrane helix</keyword>
<gene>
    <name evidence="2" type="ORF">CGOC_LOCUS2880</name>
</gene>
<proteinExistence type="predicted"/>
<evidence type="ECO:0008006" key="4">
    <source>
        <dbReference type="Google" id="ProtNLM"/>
    </source>
</evidence>
<name>A0A3P6SJR7_CYLGO</name>
<evidence type="ECO:0000313" key="2">
    <source>
        <dbReference type="EMBL" id="VDK54068.1"/>
    </source>
</evidence>
<keyword evidence="1" id="KW-0812">Transmembrane</keyword>
<evidence type="ECO:0000256" key="1">
    <source>
        <dbReference type="SAM" id="Phobius"/>
    </source>
</evidence>
<keyword evidence="3" id="KW-1185">Reference proteome</keyword>
<feature type="transmembrane region" description="Helical" evidence="1">
    <location>
        <begin position="122"/>
        <end position="145"/>
    </location>
</feature>
<evidence type="ECO:0000313" key="3">
    <source>
        <dbReference type="Proteomes" id="UP000271889"/>
    </source>
</evidence>
<feature type="transmembrane region" description="Helical" evidence="1">
    <location>
        <begin position="69"/>
        <end position="93"/>
    </location>
</feature>
<organism evidence="2 3">
    <name type="scientific">Cylicostephanus goldi</name>
    <name type="common">Nematode worm</name>
    <dbReference type="NCBI Taxonomy" id="71465"/>
    <lineage>
        <taxon>Eukaryota</taxon>
        <taxon>Metazoa</taxon>
        <taxon>Ecdysozoa</taxon>
        <taxon>Nematoda</taxon>
        <taxon>Chromadorea</taxon>
        <taxon>Rhabditida</taxon>
        <taxon>Rhabditina</taxon>
        <taxon>Rhabditomorpha</taxon>
        <taxon>Strongyloidea</taxon>
        <taxon>Strongylidae</taxon>
        <taxon>Cylicostephanus</taxon>
    </lineage>
</organism>
<feature type="transmembrane region" description="Helical" evidence="1">
    <location>
        <begin position="35"/>
        <end position="57"/>
    </location>
</feature>
<dbReference type="OrthoDB" id="5799294at2759"/>
<reference evidence="2 3" key="1">
    <citation type="submission" date="2018-11" db="EMBL/GenBank/DDBJ databases">
        <authorList>
            <consortium name="Pathogen Informatics"/>
        </authorList>
    </citation>
    <scope>NUCLEOTIDE SEQUENCE [LARGE SCALE GENOMIC DNA]</scope>
</reference>